<evidence type="ECO:0000256" key="2">
    <source>
        <dbReference type="ARBA" id="ARBA00005582"/>
    </source>
</evidence>
<sequence length="159" mass="17759">MTREFLPPEQWYETLPTVYASACGFITDARGRVLLVKPNYRPYWALPGGLVDEGELPHEACVRELREELGLTLGAGALLAVDWAPAEGVRPRPMVNWLFDAGELDADTIARIRLQEDELDDFALVAPDDAKDYLPGHTSPRVAAALTARRENRTVYLPR</sequence>
<dbReference type="PROSITE" id="PS51462">
    <property type="entry name" value="NUDIX"/>
    <property type="match status" value="1"/>
</dbReference>
<proteinExistence type="inferred from homology"/>
<evidence type="ECO:0000259" key="6">
    <source>
        <dbReference type="PROSITE" id="PS51462"/>
    </source>
</evidence>
<dbReference type="InterPro" id="IPR015797">
    <property type="entry name" value="NUDIX_hydrolase-like_dom_sf"/>
</dbReference>
<dbReference type="RefSeq" id="WP_358353757.1">
    <property type="nucleotide sequence ID" value="NZ_JBEZFP010000032.1"/>
</dbReference>
<accession>A0ABV3DGB9</accession>
<evidence type="ECO:0000256" key="3">
    <source>
        <dbReference type="ARBA" id="ARBA00022801"/>
    </source>
</evidence>
<evidence type="ECO:0000313" key="8">
    <source>
        <dbReference type="Proteomes" id="UP001551482"/>
    </source>
</evidence>
<dbReference type="PANTHER" id="PTHR43046">
    <property type="entry name" value="GDP-MANNOSE MANNOSYL HYDROLASE"/>
    <property type="match status" value="1"/>
</dbReference>
<dbReference type="InterPro" id="IPR020476">
    <property type="entry name" value="Nudix_hydrolase"/>
</dbReference>
<dbReference type="GO" id="GO:0016787">
    <property type="term" value="F:hydrolase activity"/>
    <property type="evidence" value="ECO:0007669"/>
    <property type="project" value="UniProtKB-KW"/>
</dbReference>
<dbReference type="SUPFAM" id="SSF55811">
    <property type="entry name" value="Nudix"/>
    <property type="match status" value="1"/>
</dbReference>
<dbReference type="CDD" id="cd18876">
    <property type="entry name" value="NUDIX_Hydrolase"/>
    <property type="match status" value="1"/>
</dbReference>
<comment type="caution">
    <text evidence="7">The sequence shown here is derived from an EMBL/GenBank/DDBJ whole genome shotgun (WGS) entry which is preliminary data.</text>
</comment>
<dbReference type="PRINTS" id="PR00502">
    <property type="entry name" value="NUDIXFAMILY"/>
</dbReference>
<keyword evidence="8" id="KW-1185">Reference proteome</keyword>
<dbReference type="EC" id="3.6.-.-" evidence="7"/>
<name>A0ABV3DGB9_9ACTN</name>
<dbReference type="PROSITE" id="PS00893">
    <property type="entry name" value="NUDIX_BOX"/>
    <property type="match status" value="1"/>
</dbReference>
<dbReference type="InterPro" id="IPR020084">
    <property type="entry name" value="NUDIX_hydrolase_CS"/>
</dbReference>
<dbReference type="Proteomes" id="UP001551482">
    <property type="component" value="Unassembled WGS sequence"/>
</dbReference>
<gene>
    <name evidence="7" type="ORF">AB0C36_14950</name>
</gene>
<organism evidence="7 8">
    <name type="scientific">Streptodolium elevatio</name>
    <dbReference type="NCBI Taxonomy" id="3157996"/>
    <lineage>
        <taxon>Bacteria</taxon>
        <taxon>Bacillati</taxon>
        <taxon>Actinomycetota</taxon>
        <taxon>Actinomycetes</taxon>
        <taxon>Kitasatosporales</taxon>
        <taxon>Streptomycetaceae</taxon>
        <taxon>Streptodolium</taxon>
    </lineage>
</organism>
<reference evidence="7 8" key="1">
    <citation type="submission" date="2024-06" db="EMBL/GenBank/DDBJ databases">
        <title>The Natural Products Discovery Center: Release of the First 8490 Sequenced Strains for Exploring Actinobacteria Biosynthetic Diversity.</title>
        <authorList>
            <person name="Kalkreuter E."/>
            <person name="Kautsar S.A."/>
            <person name="Yang D."/>
            <person name="Bader C.D."/>
            <person name="Teijaro C.N."/>
            <person name="Fluegel L."/>
            <person name="Davis C.M."/>
            <person name="Simpson J.R."/>
            <person name="Lauterbach L."/>
            <person name="Steele A.D."/>
            <person name="Gui C."/>
            <person name="Meng S."/>
            <person name="Li G."/>
            <person name="Viehrig K."/>
            <person name="Ye F."/>
            <person name="Su P."/>
            <person name="Kiefer A.F."/>
            <person name="Nichols A."/>
            <person name="Cepeda A.J."/>
            <person name="Yan W."/>
            <person name="Fan B."/>
            <person name="Jiang Y."/>
            <person name="Adhikari A."/>
            <person name="Zheng C.-J."/>
            <person name="Schuster L."/>
            <person name="Cowan T.M."/>
            <person name="Smanski M.J."/>
            <person name="Chevrette M.G."/>
            <person name="De Carvalho L.P.S."/>
            <person name="Shen B."/>
        </authorList>
    </citation>
    <scope>NUCLEOTIDE SEQUENCE [LARGE SCALE GENOMIC DNA]</scope>
    <source>
        <strain evidence="7 8">NPDC048946</strain>
    </source>
</reference>
<evidence type="ECO:0000256" key="1">
    <source>
        <dbReference type="ARBA" id="ARBA00001946"/>
    </source>
</evidence>
<comment type="cofactor">
    <cofactor evidence="1">
        <name>Mg(2+)</name>
        <dbReference type="ChEBI" id="CHEBI:18420"/>
    </cofactor>
</comment>
<evidence type="ECO:0000313" key="7">
    <source>
        <dbReference type="EMBL" id="MEU8134801.1"/>
    </source>
</evidence>
<evidence type="ECO:0000256" key="4">
    <source>
        <dbReference type="ARBA" id="ARBA00022842"/>
    </source>
</evidence>
<dbReference type="Pfam" id="PF00293">
    <property type="entry name" value="NUDIX"/>
    <property type="match status" value="1"/>
</dbReference>
<keyword evidence="3 5" id="KW-0378">Hydrolase</keyword>
<dbReference type="PANTHER" id="PTHR43046:SF12">
    <property type="entry name" value="GDP-MANNOSE MANNOSYL HYDROLASE"/>
    <property type="match status" value="1"/>
</dbReference>
<dbReference type="InterPro" id="IPR000086">
    <property type="entry name" value="NUDIX_hydrolase_dom"/>
</dbReference>
<protein>
    <submittedName>
        <fullName evidence="7">NUDIX hydrolase</fullName>
        <ecNumber evidence="7">3.6.-.-</ecNumber>
    </submittedName>
</protein>
<keyword evidence="4" id="KW-0460">Magnesium</keyword>
<dbReference type="EMBL" id="JBEZFP010000032">
    <property type="protein sequence ID" value="MEU8134801.1"/>
    <property type="molecule type" value="Genomic_DNA"/>
</dbReference>
<dbReference type="Gene3D" id="3.90.79.10">
    <property type="entry name" value="Nucleoside Triphosphate Pyrophosphohydrolase"/>
    <property type="match status" value="1"/>
</dbReference>
<evidence type="ECO:0000256" key="5">
    <source>
        <dbReference type="RuleBase" id="RU003476"/>
    </source>
</evidence>
<comment type="similarity">
    <text evidence="2 5">Belongs to the Nudix hydrolase family.</text>
</comment>
<feature type="domain" description="Nudix hydrolase" evidence="6">
    <location>
        <begin position="16"/>
        <end position="148"/>
    </location>
</feature>